<evidence type="ECO:0000256" key="1">
    <source>
        <dbReference type="ARBA" id="ARBA00009481"/>
    </source>
</evidence>
<dbReference type="AlphaFoldDB" id="A0A1F5ER29"/>
<dbReference type="PANTHER" id="PTHR12526">
    <property type="entry name" value="GLYCOSYLTRANSFERASE"/>
    <property type="match status" value="1"/>
</dbReference>
<evidence type="ECO:0000256" key="3">
    <source>
        <dbReference type="ARBA" id="ARBA00022679"/>
    </source>
</evidence>
<comment type="similarity">
    <text evidence="1">Belongs to the glycosyltransferase group 1 family. Glycosyltransferase 4 subfamily.</text>
</comment>
<dbReference type="InterPro" id="IPR001296">
    <property type="entry name" value="Glyco_trans_1"/>
</dbReference>
<feature type="domain" description="Glycosyl transferase family 1" evidence="4">
    <location>
        <begin position="178"/>
        <end position="325"/>
    </location>
</feature>
<dbReference type="Pfam" id="PF00534">
    <property type="entry name" value="Glycos_transf_1"/>
    <property type="match status" value="1"/>
</dbReference>
<dbReference type="CDD" id="cd03801">
    <property type="entry name" value="GT4_PimA-like"/>
    <property type="match status" value="1"/>
</dbReference>
<evidence type="ECO:0000313" key="5">
    <source>
        <dbReference type="EMBL" id="OGD69867.1"/>
    </source>
</evidence>
<reference evidence="5 6" key="1">
    <citation type="journal article" date="2016" name="Nat. Commun.">
        <title>Thousands of microbial genomes shed light on interconnected biogeochemical processes in an aquifer system.</title>
        <authorList>
            <person name="Anantharaman K."/>
            <person name="Brown C.T."/>
            <person name="Hug L.A."/>
            <person name="Sharon I."/>
            <person name="Castelle C.J."/>
            <person name="Probst A.J."/>
            <person name="Thomas B.C."/>
            <person name="Singh A."/>
            <person name="Wilkins M.J."/>
            <person name="Karaoz U."/>
            <person name="Brodie E.L."/>
            <person name="Williams K.H."/>
            <person name="Hubbard S.S."/>
            <person name="Banfield J.F."/>
        </authorList>
    </citation>
    <scope>NUCLEOTIDE SEQUENCE [LARGE SCALE GENOMIC DNA]</scope>
</reference>
<dbReference type="EMBL" id="MFAH01000070">
    <property type="protein sequence ID" value="OGD69867.1"/>
    <property type="molecule type" value="Genomic_DNA"/>
</dbReference>
<dbReference type="GO" id="GO:0016757">
    <property type="term" value="F:glycosyltransferase activity"/>
    <property type="evidence" value="ECO:0007669"/>
    <property type="project" value="UniProtKB-KW"/>
</dbReference>
<dbReference type="Gene3D" id="3.40.50.2000">
    <property type="entry name" value="Glycogen Phosphorylase B"/>
    <property type="match status" value="2"/>
</dbReference>
<keyword evidence="3" id="KW-0808">Transferase</keyword>
<organism evidence="5 6">
    <name type="scientific">Candidatus Collierbacteria bacterium RIFCSPHIGHO2_02_FULL_49_10</name>
    <dbReference type="NCBI Taxonomy" id="1817723"/>
    <lineage>
        <taxon>Bacteria</taxon>
        <taxon>Candidatus Collieribacteriota</taxon>
    </lineage>
</organism>
<evidence type="ECO:0000256" key="2">
    <source>
        <dbReference type="ARBA" id="ARBA00022676"/>
    </source>
</evidence>
<dbReference type="SUPFAM" id="SSF53756">
    <property type="entry name" value="UDP-Glycosyltransferase/glycogen phosphorylase"/>
    <property type="match status" value="1"/>
</dbReference>
<dbReference type="PANTHER" id="PTHR12526:SF640">
    <property type="entry name" value="COLANIC ACID BIOSYNTHESIS GLYCOSYLTRANSFERASE WCAL-RELATED"/>
    <property type="match status" value="1"/>
</dbReference>
<comment type="caution">
    <text evidence="5">The sequence shown here is derived from an EMBL/GenBank/DDBJ whole genome shotgun (WGS) entry which is preliminary data.</text>
</comment>
<protein>
    <recommendedName>
        <fullName evidence="4">Glycosyl transferase family 1 domain-containing protein</fullName>
    </recommendedName>
</protein>
<evidence type="ECO:0000259" key="4">
    <source>
        <dbReference type="Pfam" id="PF00534"/>
    </source>
</evidence>
<dbReference type="Proteomes" id="UP000177390">
    <property type="component" value="Unassembled WGS sequence"/>
</dbReference>
<gene>
    <name evidence="5" type="ORF">A3D09_02350</name>
</gene>
<evidence type="ECO:0000313" key="6">
    <source>
        <dbReference type="Proteomes" id="UP000177390"/>
    </source>
</evidence>
<proteinExistence type="inferred from homology"/>
<name>A0A1F5ER29_9BACT</name>
<keyword evidence="2" id="KW-0328">Glycosyltransferase</keyword>
<accession>A0A1F5ER29</accession>
<sequence>MKIAFLNYYQTGVQRGLETFVSELSEKLKKNHRTLVLPSPAGTTPPPRELSLPRRLFLDPVSLKVAIWTIKSLPTVRCFRPQVIFSLNGGWQALIISVFCRLSGARLVIAGQSGPGWDDRWNLLMKPNLFVALTTRQLAWAKKATIWKQDFALIPNGVDLTQFRSAVPSQRGAGKKFHTDLEKPIVVLVAASTPDKRVEQGIRAVAKLMRGSLLLLGTGPMDERINKLGYELLGKKRFFHTSVKHNQMPEYYRAANLFTLCSYSSEAFGVVYLEAMAVGLPCVATDDESRREIVGKAGIFVKNPEDADEYAAALKQALSKDWKDQARKQAEKFSWDKIAAEYEKVL</sequence>